<dbReference type="Proteomes" id="UP000259636">
    <property type="component" value="Chromosome"/>
</dbReference>
<dbReference type="EMBL" id="CP031742">
    <property type="protein sequence ID" value="AXQ56122.1"/>
    <property type="molecule type" value="Genomic_DNA"/>
</dbReference>
<gene>
    <name evidence="1" type="ORF">D0C37_16900</name>
</gene>
<evidence type="ECO:0000313" key="1">
    <source>
        <dbReference type="EMBL" id="AXQ56122.1"/>
    </source>
</evidence>
<dbReference type="AlphaFoldDB" id="A0A385DCF4"/>
<proteinExistence type="predicted"/>
<name>A0A385DCF4_9ACTN</name>
<dbReference type="KEGG" id="sky:D0C37_16900"/>
<organism evidence="1 2">
    <name type="scientific">Streptomyces koyangensis</name>
    <dbReference type="NCBI Taxonomy" id="188770"/>
    <lineage>
        <taxon>Bacteria</taxon>
        <taxon>Bacillati</taxon>
        <taxon>Actinomycetota</taxon>
        <taxon>Actinomycetes</taxon>
        <taxon>Kitasatosporales</taxon>
        <taxon>Streptomycetaceae</taxon>
        <taxon>Streptomyces</taxon>
        <taxon>Streptomyces aurantiacus group</taxon>
    </lineage>
</organism>
<dbReference type="Pfam" id="PF20218">
    <property type="entry name" value="DUF6578"/>
    <property type="match status" value="1"/>
</dbReference>
<reference evidence="1 2" key="1">
    <citation type="submission" date="2018-08" db="EMBL/GenBank/DDBJ databases">
        <authorList>
            <person name="Ferrada E.E."/>
            <person name="Latorre B.A."/>
        </authorList>
    </citation>
    <scope>NUCLEOTIDE SEQUENCE [LARGE SCALE GENOMIC DNA]</scope>
    <source>
        <strain evidence="1 2">VK-A60T</strain>
    </source>
</reference>
<protein>
    <submittedName>
        <fullName evidence="1">Uncharacterized protein</fullName>
    </submittedName>
</protein>
<dbReference type="InterPro" id="IPR046485">
    <property type="entry name" value="DUF6578"/>
</dbReference>
<dbReference type="GeneID" id="300115852"/>
<dbReference type="RefSeq" id="WP_101281196.1">
    <property type="nucleotide sequence ID" value="NZ_CP031742.1"/>
</dbReference>
<sequence>MTVTIWIDGWQMECCGESFGAGEAVAWQLVGAGAEDHADVVGGRRAAEIDFREERHGGAGEEAVARVKVVEVEEVHCRYAFPPGDTSDGRRPVPGTTEFVPVSRADRWVEELPGLEFVGYLVTAEPVAG</sequence>
<evidence type="ECO:0000313" key="2">
    <source>
        <dbReference type="Proteomes" id="UP000259636"/>
    </source>
</evidence>
<accession>A0A385DCF4</accession>